<dbReference type="Proteomes" id="UP000006039">
    <property type="component" value="Unassembled WGS sequence"/>
</dbReference>
<feature type="region of interest" description="Disordered" evidence="1">
    <location>
        <begin position="1"/>
        <end position="60"/>
    </location>
</feature>
<evidence type="ECO:0000313" key="3">
    <source>
        <dbReference type="EnsemblFungi" id="EJT72025"/>
    </source>
</evidence>
<evidence type="ECO:0000313" key="4">
    <source>
        <dbReference type="Proteomes" id="UP000006039"/>
    </source>
</evidence>
<evidence type="ECO:0000313" key="2">
    <source>
        <dbReference type="EMBL" id="EJT72025.1"/>
    </source>
</evidence>
<feature type="compositionally biased region" description="Basic and acidic residues" evidence="1">
    <location>
        <begin position="29"/>
        <end position="38"/>
    </location>
</feature>
<dbReference type="GeneID" id="20351731"/>
<reference evidence="3" key="5">
    <citation type="submission" date="2018-04" db="UniProtKB">
        <authorList>
            <consortium name="EnsemblFungi"/>
        </authorList>
    </citation>
    <scope>IDENTIFICATION</scope>
    <source>
        <strain evidence="3">R3-111a-1</strain>
    </source>
</reference>
<organism evidence="2">
    <name type="scientific">Gaeumannomyces tritici (strain R3-111a-1)</name>
    <name type="common">Wheat and barley take-all root rot fungus</name>
    <name type="synonym">Gaeumannomyces graminis var. tritici</name>
    <dbReference type="NCBI Taxonomy" id="644352"/>
    <lineage>
        <taxon>Eukaryota</taxon>
        <taxon>Fungi</taxon>
        <taxon>Dikarya</taxon>
        <taxon>Ascomycota</taxon>
        <taxon>Pezizomycotina</taxon>
        <taxon>Sordariomycetes</taxon>
        <taxon>Sordariomycetidae</taxon>
        <taxon>Magnaporthales</taxon>
        <taxon>Magnaporthaceae</taxon>
        <taxon>Gaeumannomyces</taxon>
    </lineage>
</organism>
<reference evidence="4" key="1">
    <citation type="submission" date="2010-07" db="EMBL/GenBank/DDBJ databases">
        <title>The genome sequence of Gaeumannomyces graminis var. tritici strain R3-111a-1.</title>
        <authorList>
            <consortium name="The Broad Institute Genome Sequencing Platform"/>
            <person name="Ma L.-J."/>
            <person name="Dead R."/>
            <person name="Young S."/>
            <person name="Zeng Q."/>
            <person name="Koehrsen M."/>
            <person name="Alvarado L."/>
            <person name="Berlin A."/>
            <person name="Chapman S.B."/>
            <person name="Chen Z."/>
            <person name="Freedman E."/>
            <person name="Gellesch M."/>
            <person name="Goldberg J."/>
            <person name="Griggs A."/>
            <person name="Gujja S."/>
            <person name="Heilman E.R."/>
            <person name="Heiman D."/>
            <person name="Hepburn T."/>
            <person name="Howarth C."/>
            <person name="Jen D."/>
            <person name="Larson L."/>
            <person name="Mehta T."/>
            <person name="Neiman D."/>
            <person name="Pearson M."/>
            <person name="Roberts A."/>
            <person name="Saif S."/>
            <person name="Shea T."/>
            <person name="Shenoy N."/>
            <person name="Sisk P."/>
            <person name="Stolte C."/>
            <person name="Sykes S."/>
            <person name="Walk T."/>
            <person name="White J."/>
            <person name="Yandava C."/>
            <person name="Haas B."/>
            <person name="Nusbaum C."/>
            <person name="Birren B."/>
        </authorList>
    </citation>
    <scope>NUCLEOTIDE SEQUENCE [LARGE SCALE GENOMIC DNA]</scope>
    <source>
        <strain evidence="4">R3-111a-1</strain>
    </source>
</reference>
<reference evidence="2" key="3">
    <citation type="submission" date="2010-09" db="EMBL/GenBank/DDBJ databases">
        <title>Annotation of Gaeumannomyces graminis var. tritici R3-111a-1.</title>
        <authorList>
            <consortium name="The Broad Institute Genome Sequencing Platform"/>
            <person name="Ma L.-J."/>
            <person name="Dead R."/>
            <person name="Young S.K."/>
            <person name="Zeng Q."/>
            <person name="Gargeya S."/>
            <person name="Fitzgerald M."/>
            <person name="Haas B."/>
            <person name="Abouelleil A."/>
            <person name="Alvarado L."/>
            <person name="Arachchi H.M."/>
            <person name="Berlin A."/>
            <person name="Brown A."/>
            <person name="Chapman S.B."/>
            <person name="Chen Z."/>
            <person name="Dunbar C."/>
            <person name="Freedman E."/>
            <person name="Gearin G."/>
            <person name="Gellesch M."/>
            <person name="Goldberg J."/>
            <person name="Griggs A."/>
            <person name="Gujja S."/>
            <person name="Heiman D."/>
            <person name="Howarth C."/>
            <person name="Larson L."/>
            <person name="Lui A."/>
            <person name="MacDonald P.J.P."/>
            <person name="Mehta T."/>
            <person name="Montmayeur A."/>
            <person name="Murphy C."/>
            <person name="Neiman D."/>
            <person name="Pearson M."/>
            <person name="Priest M."/>
            <person name="Roberts A."/>
            <person name="Saif S."/>
            <person name="Shea T."/>
            <person name="Shenoy N."/>
            <person name="Sisk P."/>
            <person name="Stolte C."/>
            <person name="Sykes S."/>
            <person name="Yandava C."/>
            <person name="Wortman J."/>
            <person name="Nusbaum C."/>
            <person name="Birren B."/>
        </authorList>
    </citation>
    <scope>NUCLEOTIDE SEQUENCE</scope>
    <source>
        <strain evidence="2">R3-111a-1</strain>
    </source>
</reference>
<evidence type="ECO:0000256" key="1">
    <source>
        <dbReference type="SAM" id="MobiDB-lite"/>
    </source>
</evidence>
<name>J3PCQ5_GAET3</name>
<accession>J3PCQ5</accession>
<dbReference type="HOGENOM" id="CLU_2558420_0_0_1"/>
<gene>
    <name evidence="3" type="primary">20351731</name>
    <name evidence="2" type="ORF">GGTG_11273</name>
</gene>
<dbReference type="RefSeq" id="XP_009227422.1">
    <property type="nucleotide sequence ID" value="XM_009229158.1"/>
</dbReference>
<reference evidence="3" key="4">
    <citation type="journal article" date="2015" name="G3 (Bethesda)">
        <title>Genome sequences of three phytopathogenic species of the Magnaporthaceae family of fungi.</title>
        <authorList>
            <person name="Okagaki L.H."/>
            <person name="Nunes C.C."/>
            <person name="Sailsbery J."/>
            <person name="Clay B."/>
            <person name="Brown D."/>
            <person name="John T."/>
            <person name="Oh Y."/>
            <person name="Young N."/>
            <person name="Fitzgerald M."/>
            <person name="Haas B.J."/>
            <person name="Zeng Q."/>
            <person name="Young S."/>
            <person name="Adiconis X."/>
            <person name="Fan L."/>
            <person name="Levin J.Z."/>
            <person name="Mitchell T.K."/>
            <person name="Okubara P.A."/>
            <person name="Farman M.L."/>
            <person name="Kohn L.M."/>
            <person name="Birren B."/>
            <person name="Ma L.-J."/>
            <person name="Dean R.A."/>
        </authorList>
    </citation>
    <scope>NUCLEOTIDE SEQUENCE</scope>
    <source>
        <strain evidence="3">R3-111a-1</strain>
    </source>
</reference>
<dbReference type="EMBL" id="GL385400">
    <property type="protein sequence ID" value="EJT72025.1"/>
    <property type="molecule type" value="Genomic_DNA"/>
</dbReference>
<keyword evidence="4" id="KW-1185">Reference proteome</keyword>
<dbReference type="AlphaFoldDB" id="J3PCQ5"/>
<sequence>MELTPQRRAARAGVAPPLPVPPKAEPNGDEQRRAEPKRKGTLPACLPGPARLGARQDRRRSDVMLGHYWVDTGMKTASTNID</sequence>
<reference evidence="2" key="2">
    <citation type="submission" date="2010-07" db="EMBL/GenBank/DDBJ databases">
        <authorList>
            <consortium name="The Broad Institute Genome Sequencing Platform"/>
            <consortium name="Broad Institute Genome Sequencing Center for Infectious Disease"/>
            <person name="Ma L.-J."/>
            <person name="Dead R."/>
            <person name="Young S."/>
            <person name="Zeng Q."/>
            <person name="Koehrsen M."/>
            <person name="Alvarado L."/>
            <person name="Berlin A."/>
            <person name="Chapman S.B."/>
            <person name="Chen Z."/>
            <person name="Freedman E."/>
            <person name="Gellesch M."/>
            <person name="Goldberg J."/>
            <person name="Griggs A."/>
            <person name="Gujja S."/>
            <person name="Heilman E.R."/>
            <person name="Heiman D."/>
            <person name="Hepburn T."/>
            <person name="Howarth C."/>
            <person name="Jen D."/>
            <person name="Larson L."/>
            <person name="Mehta T."/>
            <person name="Neiman D."/>
            <person name="Pearson M."/>
            <person name="Roberts A."/>
            <person name="Saif S."/>
            <person name="Shea T."/>
            <person name="Shenoy N."/>
            <person name="Sisk P."/>
            <person name="Stolte C."/>
            <person name="Sykes S."/>
            <person name="Walk T."/>
            <person name="White J."/>
            <person name="Yandava C."/>
            <person name="Haas B."/>
            <person name="Nusbaum C."/>
            <person name="Birren B."/>
        </authorList>
    </citation>
    <scope>NUCLEOTIDE SEQUENCE</scope>
    <source>
        <strain evidence="2">R3-111a-1</strain>
    </source>
</reference>
<protein>
    <submittedName>
        <fullName evidence="2 3">Uncharacterized protein</fullName>
    </submittedName>
</protein>
<proteinExistence type="predicted"/>
<dbReference type="VEuPathDB" id="FungiDB:GGTG_11273"/>
<dbReference type="EnsemblFungi" id="EJT72025">
    <property type="protein sequence ID" value="EJT72025"/>
    <property type="gene ID" value="GGTG_11273"/>
</dbReference>